<evidence type="ECO:0000313" key="3">
    <source>
        <dbReference type="Proteomes" id="UP000325161"/>
    </source>
</evidence>
<dbReference type="Pfam" id="PF12915">
    <property type="entry name" value="DUF3833"/>
    <property type="match status" value="1"/>
</dbReference>
<keyword evidence="1" id="KW-0732">Signal</keyword>
<gene>
    <name evidence="2" type="ORF">FXN63_00165</name>
</gene>
<dbReference type="Proteomes" id="UP000325161">
    <property type="component" value="Chromosome"/>
</dbReference>
<feature type="signal peptide" evidence="1">
    <location>
        <begin position="1"/>
        <end position="19"/>
    </location>
</feature>
<evidence type="ECO:0000256" key="1">
    <source>
        <dbReference type="SAM" id="SignalP"/>
    </source>
</evidence>
<dbReference type="InterPro" id="IPR024409">
    <property type="entry name" value="DUF3833"/>
</dbReference>
<feature type="chain" id="PRO_5022817518" evidence="1">
    <location>
        <begin position="20"/>
        <end position="178"/>
    </location>
</feature>
<evidence type="ECO:0000313" key="2">
    <source>
        <dbReference type="EMBL" id="QEI04425.1"/>
    </source>
</evidence>
<accession>A0A5C0AR94</accession>
<keyword evidence="3" id="KW-1185">Reference proteome</keyword>
<protein>
    <submittedName>
        <fullName evidence="2">DUF3833 domain-containing protein</fullName>
    </submittedName>
</protein>
<proteinExistence type="predicted"/>
<name>A0A5C0AR94_9BURK</name>
<dbReference type="EMBL" id="CP043046">
    <property type="protein sequence ID" value="QEI04425.1"/>
    <property type="molecule type" value="Genomic_DNA"/>
</dbReference>
<dbReference type="OrthoDB" id="5296954at2"/>
<dbReference type="RefSeq" id="WP_148811710.1">
    <property type="nucleotide sequence ID" value="NZ_CP043046.1"/>
</dbReference>
<dbReference type="KEGG" id="pacr:FXN63_00165"/>
<organism evidence="2 3">
    <name type="scientific">Pigmentiphaga aceris</name>
    <dbReference type="NCBI Taxonomy" id="1940612"/>
    <lineage>
        <taxon>Bacteria</taxon>
        <taxon>Pseudomonadati</taxon>
        <taxon>Pseudomonadota</taxon>
        <taxon>Betaproteobacteria</taxon>
        <taxon>Burkholderiales</taxon>
        <taxon>Alcaligenaceae</taxon>
        <taxon>Pigmentiphaga</taxon>
    </lineage>
</organism>
<dbReference type="AlphaFoldDB" id="A0A5C0AR94"/>
<reference evidence="2 3" key="1">
    <citation type="submission" date="2019-08" db="EMBL/GenBank/DDBJ databases">
        <title>Amphibian skin-associated Pigmentiphaga: genome sequence and occurrence across geography and hosts.</title>
        <authorList>
            <person name="Bletz M.C."/>
            <person name="Bunk B."/>
            <person name="Sproeer C."/>
            <person name="Biwer P."/>
            <person name="Reiter S."/>
            <person name="Rabemananjara F.C.E."/>
            <person name="Schulz S."/>
            <person name="Overmann J."/>
            <person name="Vences M."/>
        </authorList>
    </citation>
    <scope>NUCLEOTIDE SEQUENCE [LARGE SCALE GENOMIC DNA]</scope>
    <source>
        <strain evidence="2 3">Mada1488</strain>
    </source>
</reference>
<sequence length="178" mass="20001">MKRAAIAAGLAVLTGVALWGCASPKVTDYQKETPKLDLAAYFTGRTEAWGMVQKRGGEVTKRFHVVVQGRMENGNLIMDEDFTYSDGEKQQRTWTIQPLGNDRWRGTAGDVVGEANGQTSGNALHWRYVLQVPVNGKVYDLHMDDWMYLVDEHTLINRTTMSKFGVDVGEVTIFFRKP</sequence>